<sequence>MVSEPVRPQNQYCLQNHYWQGALETNFMTRQHLYLGCFKPNAAFYLQRKSPSFGVIRAESEQKGDGGWISKLPPLSVIHSEGDVVGGKYKIISLLGQGGVATTYEAEMLNGDRVALKAMSLRSIKGWKELDLFEREARVLKSLRHPGIPEYIDYFEVDSATDRAFYIVQMVAKGSSLADLIQIGWRATEEDVKRIAIEVLEILQYLGSLRPPVIHRDVKPENIILDEATGSVKLVDFGAVQDAAAVTIVGSTVVGTYGYMAPEQFQNRATVLSDLYGLGCTILFLISGKPPSSFPQKRLRIQFEDSLIVEPNLGRVLERLLEPAPEDRFQSAQGVIEALKNEHRSDEGYSGFATDQMLKQRVRKPSGTKVALRRTASGLTINIPALGFNADAVGSGAFALAWNAFVMFWTRSAVVGGAPLFFTMFSLPFWFVGVRLAKESLSSFVVSVELHFNLSKFVIEWSAGQILKKRIEGNVGDIDNVKIVVEGARNGQVITSCQISEGTKQHKFGTGLQIVELDWLVQEIGEFLEFGPSKLGQVARQSSQKGFSR</sequence>
<name>A0A9D4ZH28_ADICA</name>
<evidence type="ECO:0000313" key="11">
    <source>
        <dbReference type="EMBL" id="KAI5075204.1"/>
    </source>
</evidence>
<feature type="transmembrane region" description="Helical" evidence="9">
    <location>
        <begin position="379"/>
        <end position="402"/>
    </location>
</feature>
<evidence type="ECO:0000256" key="6">
    <source>
        <dbReference type="ARBA" id="ARBA00022840"/>
    </source>
</evidence>
<dbReference type="PANTHER" id="PTHR24363">
    <property type="entry name" value="SERINE/THREONINE PROTEIN KINASE"/>
    <property type="match status" value="1"/>
</dbReference>
<evidence type="ECO:0000256" key="9">
    <source>
        <dbReference type="SAM" id="Phobius"/>
    </source>
</evidence>
<dbReference type="EC" id="2.7.11.1" evidence="1"/>
<reference evidence="11" key="1">
    <citation type="submission" date="2021-01" db="EMBL/GenBank/DDBJ databases">
        <title>Adiantum capillus-veneris genome.</title>
        <authorList>
            <person name="Fang Y."/>
            <person name="Liao Q."/>
        </authorList>
    </citation>
    <scope>NUCLEOTIDE SEQUENCE</scope>
    <source>
        <strain evidence="11">H3</strain>
        <tissue evidence="11">Leaf</tissue>
    </source>
</reference>
<keyword evidence="6" id="KW-0067">ATP-binding</keyword>
<keyword evidence="2" id="KW-0723">Serine/threonine-protein kinase</keyword>
<comment type="catalytic activity">
    <reaction evidence="8">
        <text>L-seryl-[protein] + ATP = O-phospho-L-seryl-[protein] + ADP + H(+)</text>
        <dbReference type="Rhea" id="RHEA:17989"/>
        <dbReference type="Rhea" id="RHEA-COMP:9863"/>
        <dbReference type="Rhea" id="RHEA-COMP:11604"/>
        <dbReference type="ChEBI" id="CHEBI:15378"/>
        <dbReference type="ChEBI" id="CHEBI:29999"/>
        <dbReference type="ChEBI" id="CHEBI:30616"/>
        <dbReference type="ChEBI" id="CHEBI:83421"/>
        <dbReference type="ChEBI" id="CHEBI:456216"/>
        <dbReference type="EC" id="2.7.11.1"/>
    </reaction>
</comment>
<feature type="transmembrane region" description="Helical" evidence="9">
    <location>
        <begin position="408"/>
        <end position="432"/>
    </location>
</feature>
<evidence type="ECO:0000256" key="8">
    <source>
        <dbReference type="ARBA" id="ARBA00048679"/>
    </source>
</evidence>
<feature type="domain" description="Protein kinase" evidence="10">
    <location>
        <begin position="89"/>
        <end position="340"/>
    </location>
</feature>
<evidence type="ECO:0000313" key="12">
    <source>
        <dbReference type="Proteomes" id="UP000886520"/>
    </source>
</evidence>
<proteinExistence type="predicted"/>
<dbReference type="GO" id="GO:0005524">
    <property type="term" value="F:ATP binding"/>
    <property type="evidence" value="ECO:0007669"/>
    <property type="project" value="UniProtKB-KW"/>
</dbReference>
<evidence type="ECO:0000256" key="7">
    <source>
        <dbReference type="ARBA" id="ARBA00047899"/>
    </source>
</evidence>
<comment type="catalytic activity">
    <reaction evidence="7">
        <text>L-threonyl-[protein] + ATP = O-phospho-L-threonyl-[protein] + ADP + H(+)</text>
        <dbReference type="Rhea" id="RHEA:46608"/>
        <dbReference type="Rhea" id="RHEA-COMP:11060"/>
        <dbReference type="Rhea" id="RHEA-COMP:11605"/>
        <dbReference type="ChEBI" id="CHEBI:15378"/>
        <dbReference type="ChEBI" id="CHEBI:30013"/>
        <dbReference type="ChEBI" id="CHEBI:30616"/>
        <dbReference type="ChEBI" id="CHEBI:61977"/>
        <dbReference type="ChEBI" id="CHEBI:456216"/>
        <dbReference type="EC" id="2.7.11.1"/>
    </reaction>
</comment>
<dbReference type="PROSITE" id="PS50011">
    <property type="entry name" value="PROTEIN_KINASE_DOM"/>
    <property type="match status" value="1"/>
</dbReference>
<dbReference type="Gene3D" id="3.30.200.20">
    <property type="entry name" value="Phosphorylase Kinase, domain 1"/>
    <property type="match status" value="1"/>
</dbReference>
<dbReference type="SMART" id="SM00220">
    <property type="entry name" value="S_TKc"/>
    <property type="match status" value="1"/>
</dbReference>
<dbReference type="Proteomes" id="UP000886520">
    <property type="component" value="Chromosome 9"/>
</dbReference>
<keyword evidence="9" id="KW-1133">Transmembrane helix</keyword>
<dbReference type="Gene3D" id="1.10.510.10">
    <property type="entry name" value="Transferase(Phosphotransferase) domain 1"/>
    <property type="match status" value="1"/>
</dbReference>
<accession>A0A9D4ZH28</accession>
<keyword evidence="9" id="KW-0472">Membrane</keyword>
<evidence type="ECO:0000256" key="4">
    <source>
        <dbReference type="ARBA" id="ARBA00022741"/>
    </source>
</evidence>
<dbReference type="EMBL" id="JABFUD020000009">
    <property type="protein sequence ID" value="KAI5075204.1"/>
    <property type="molecule type" value="Genomic_DNA"/>
</dbReference>
<dbReference type="InterPro" id="IPR000719">
    <property type="entry name" value="Prot_kinase_dom"/>
</dbReference>
<dbReference type="PANTHER" id="PTHR24363:SF0">
    <property type="entry name" value="SERINE_THREONINE KINASE LIKE DOMAIN CONTAINING 1"/>
    <property type="match status" value="1"/>
</dbReference>
<keyword evidence="4" id="KW-0547">Nucleotide-binding</keyword>
<evidence type="ECO:0000256" key="1">
    <source>
        <dbReference type="ARBA" id="ARBA00012513"/>
    </source>
</evidence>
<keyword evidence="9" id="KW-0812">Transmembrane</keyword>
<keyword evidence="12" id="KW-1185">Reference proteome</keyword>
<dbReference type="AlphaFoldDB" id="A0A9D4ZH28"/>
<evidence type="ECO:0000256" key="3">
    <source>
        <dbReference type="ARBA" id="ARBA00022679"/>
    </source>
</evidence>
<comment type="caution">
    <text evidence="11">The sequence shown here is derived from an EMBL/GenBank/DDBJ whole genome shotgun (WGS) entry which is preliminary data.</text>
</comment>
<evidence type="ECO:0000256" key="5">
    <source>
        <dbReference type="ARBA" id="ARBA00022777"/>
    </source>
</evidence>
<dbReference type="PROSITE" id="PS00108">
    <property type="entry name" value="PROTEIN_KINASE_ST"/>
    <property type="match status" value="1"/>
</dbReference>
<dbReference type="InterPro" id="IPR011009">
    <property type="entry name" value="Kinase-like_dom_sf"/>
</dbReference>
<dbReference type="CDD" id="cd14014">
    <property type="entry name" value="STKc_PknB_like"/>
    <property type="match status" value="1"/>
</dbReference>
<protein>
    <recommendedName>
        <fullName evidence="1">non-specific serine/threonine protein kinase</fullName>
        <ecNumber evidence="1">2.7.11.1</ecNumber>
    </recommendedName>
</protein>
<dbReference type="OrthoDB" id="75710at2759"/>
<organism evidence="11 12">
    <name type="scientific">Adiantum capillus-veneris</name>
    <name type="common">Maidenhair fern</name>
    <dbReference type="NCBI Taxonomy" id="13818"/>
    <lineage>
        <taxon>Eukaryota</taxon>
        <taxon>Viridiplantae</taxon>
        <taxon>Streptophyta</taxon>
        <taxon>Embryophyta</taxon>
        <taxon>Tracheophyta</taxon>
        <taxon>Polypodiopsida</taxon>
        <taxon>Polypodiidae</taxon>
        <taxon>Polypodiales</taxon>
        <taxon>Pteridineae</taxon>
        <taxon>Pteridaceae</taxon>
        <taxon>Vittarioideae</taxon>
        <taxon>Adiantum</taxon>
    </lineage>
</organism>
<dbReference type="InterPro" id="IPR008271">
    <property type="entry name" value="Ser/Thr_kinase_AS"/>
</dbReference>
<dbReference type="SUPFAM" id="SSF56112">
    <property type="entry name" value="Protein kinase-like (PK-like)"/>
    <property type="match status" value="1"/>
</dbReference>
<dbReference type="Pfam" id="PF00069">
    <property type="entry name" value="Pkinase"/>
    <property type="match status" value="1"/>
</dbReference>
<evidence type="ECO:0000256" key="2">
    <source>
        <dbReference type="ARBA" id="ARBA00022527"/>
    </source>
</evidence>
<keyword evidence="3" id="KW-0808">Transferase</keyword>
<keyword evidence="5" id="KW-0418">Kinase</keyword>
<dbReference type="GO" id="GO:0004674">
    <property type="term" value="F:protein serine/threonine kinase activity"/>
    <property type="evidence" value="ECO:0007669"/>
    <property type="project" value="UniProtKB-KW"/>
</dbReference>
<gene>
    <name evidence="11" type="ORF">GOP47_0009280</name>
</gene>
<evidence type="ECO:0000259" key="10">
    <source>
        <dbReference type="PROSITE" id="PS50011"/>
    </source>
</evidence>